<evidence type="ECO:0000256" key="1">
    <source>
        <dbReference type="SAM" id="Phobius"/>
    </source>
</evidence>
<feature type="transmembrane region" description="Helical" evidence="1">
    <location>
        <begin position="41"/>
        <end position="60"/>
    </location>
</feature>
<name>A0A285UH94_9BACL</name>
<dbReference type="Proteomes" id="UP000219252">
    <property type="component" value="Unassembled WGS sequence"/>
</dbReference>
<gene>
    <name evidence="2" type="ORF">SAMN05877842_10632</name>
</gene>
<evidence type="ECO:0000313" key="2">
    <source>
        <dbReference type="EMBL" id="SOC39621.1"/>
    </source>
</evidence>
<evidence type="ECO:0008006" key="4">
    <source>
        <dbReference type="Google" id="ProtNLM"/>
    </source>
</evidence>
<keyword evidence="1" id="KW-0472">Membrane</keyword>
<dbReference type="AlphaFoldDB" id="A0A285UH94"/>
<feature type="transmembrane region" description="Helical" evidence="1">
    <location>
        <begin position="6"/>
        <end position="29"/>
    </location>
</feature>
<evidence type="ECO:0000313" key="3">
    <source>
        <dbReference type="Proteomes" id="UP000219252"/>
    </source>
</evidence>
<accession>A0A285UH94</accession>
<reference evidence="3" key="1">
    <citation type="submission" date="2017-08" db="EMBL/GenBank/DDBJ databases">
        <authorList>
            <person name="Varghese N."/>
            <person name="Submissions S."/>
        </authorList>
    </citation>
    <scope>NUCLEOTIDE SEQUENCE [LARGE SCALE GENOMIC DNA]</scope>
    <source>
        <strain evidence="3">JC23</strain>
    </source>
</reference>
<dbReference type="Pfam" id="PF16079">
    <property type="entry name" value="Phage_holin_5_2"/>
    <property type="match status" value="1"/>
</dbReference>
<organism evidence="2 3">
    <name type="scientific">Ureibacillus acetophenoni</name>
    <dbReference type="NCBI Taxonomy" id="614649"/>
    <lineage>
        <taxon>Bacteria</taxon>
        <taxon>Bacillati</taxon>
        <taxon>Bacillota</taxon>
        <taxon>Bacilli</taxon>
        <taxon>Bacillales</taxon>
        <taxon>Caryophanaceae</taxon>
        <taxon>Ureibacillus</taxon>
    </lineage>
</organism>
<keyword evidence="1" id="KW-1133">Transmembrane helix</keyword>
<sequence>MLEANFLASLIDSRSYVLIPVLYIILLLLRQTPRLEPWTHAWIVMGVSIISCFLYYGFVIQSFVEGVLVAGVSILLKDLIHVRIGTNGKNK</sequence>
<keyword evidence="1" id="KW-0812">Transmembrane</keyword>
<keyword evidence="3" id="KW-1185">Reference proteome</keyword>
<dbReference type="EMBL" id="OBQC01000006">
    <property type="protein sequence ID" value="SOC39621.1"/>
    <property type="molecule type" value="Genomic_DNA"/>
</dbReference>
<dbReference type="InterPro" id="IPR032111">
    <property type="entry name" value="Clostridium_phage_holin"/>
</dbReference>
<proteinExistence type="predicted"/>
<protein>
    <recommendedName>
        <fullName evidence="4">Holin</fullName>
    </recommendedName>
</protein>